<dbReference type="InterPro" id="IPR001905">
    <property type="entry name" value="Ammonium_transpt"/>
</dbReference>
<evidence type="ECO:0000256" key="3">
    <source>
        <dbReference type="ARBA" id="ARBA00022448"/>
    </source>
</evidence>
<dbReference type="GO" id="GO:0008519">
    <property type="term" value="F:ammonium channel activity"/>
    <property type="evidence" value="ECO:0007669"/>
    <property type="project" value="InterPro"/>
</dbReference>
<feature type="transmembrane region" description="Helical" evidence="8">
    <location>
        <begin position="289"/>
        <end position="309"/>
    </location>
</feature>
<dbReference type="AlphaFoldDB" id="A0A4Q9H5A5"/>
<gene>
    <name evidence="11" type="primary">amt</name>
    <name evidence="11" type="ORF">EYS42_03135</name>
</gene>
<evidence type="ECO:0000256" key="8">
    <source>
        <dbReference type="RuleBase" id="RU362002"/>
    </source>
</evidence>
<dbReference type="PANTHER" id="PTHR43029:SF10">
    <property type="entry name" value="AMMONIUM TRANSPORTER MEP2"/>
    <property type="match status" value="1"/>
</dbReference>
<feature type="signal peptide" evidence="9">
    <location>
        <begin position="1"/>
        <end position="23"/>
    </location>
</feature>
<dbReference type="NCBIfam" id="TIGR00836">
    <property type="entry name" value="amt"/>
    <property type="match status" value="1"/>
</dbReference>
<feature type="chain" id="PRO_5020427121" description="Ammonium transporter" evidence="9">
    <location>
        <begin position="24"/>
        <end position="511"/>
    </location>
</feature>
<dbReference type="InterPro" id="IPR029020">
    <property type="entry name" value="Ammonium/urea_transptr"/>
</dbReference>
<feature type="transmembrane region" description="Helical" evidence="8">
    <location>
        <begin position="202"/>
        <end position="226"/>
    </location>
</feature>
<feature type="transmembrane region" description="Helical" evidence="8">
    <location>
        <begin position="255"/>
        <end position="277"/>
    </location>
</feature>
<keyword evidence="7 8" id="KW-0924">Ammonia transport</keyword>
<feature type="transmembrane region" description="Helical" evidence="8">
    <location>
        <begin position="408"/>
        <end position="426"/>
    </location>
</feature>
<dbReference type="OrthoDB" id="9814202at2"/>
<dbReference type="Proteomes" id="UP000292120">
    <property type="component" value="Unassembled WGS sequence"/>
</dbReference>
<feature type="transmembrane region" description="Helical" evidence="8">
    <location>
        <begin position="76"/>
        <end position="96"/>
    </location>
</feature>
<comment type="similarity">
    <text evidence="2 8">Belongs to the ammonia transporter channel (TC 1.A.11.2) family.</text>
</comment>
<evidence type="ECO:0000313" key="12">
    <source>
        <dbReference type="Proteomes" id="UP000292120"/>
    </source>
</evidence>
<organism evidence="11 12">
    <name type="scientific">Aquabacterium lacunae</name>
    <dbReference type="NCBI Taxonomy" id="2528630"/>
    <lineage>
        <taxon>Bacteria</taxon>
        <taxon>Pseudomonadati</taxon>
        <taxon>Pseudomonadota</taxon>
        <taxon>Betaproteobacteria</taxon>
        <taxon>Burkholderiales</taxon>
        <taxon>Aquabacterium</taxon>
    </lineage>
</organism>
<evidence type="ECO:0000256" key="2">
    <source>
        <dbReference type="ARBA" id="ARBA00005887"/>
    </source>
</evidence>
<comment type="caution">
    <text evidence="11">The sequence shown here is derived from an EMBL/GenBank/DDBJ whole genome shotgun (WGS) entry which is preliminary data.</text>
</comment>
<evidence type="ECO:0000313" key="11">
    <source>
        <dbReference type="EMBL" id="TBO34425.1"/>
    </source>
</evidence>
<dbReference type="InterPro" id="IPR018047">
    <property type="entry name" value="Ammonium_transpt_CS"/>
</dbReference>
<reference evidence="11 12" key="1">
    <citation type="submission" date="2019-02" db="EMBL/GenBank/DDBJ databases">
        <title>Aquabacterium sp. strain KMB7.</title>
        <authorList>
            <person name="Chen W.-M."/>
        </authorList>
    </citation>
    <scope>NUCLEOTIDE SEQUENCE [LARGE SCALE GENOMIC DNA]</scope>
    <source>
        <strain evidence="11 12">KMB7</strain>
    </source>
</reference>
<accession>A0A4Q9H5A5</accession>
<keyword evidence="5 8" id="KW-1133">Transmembrane helix</keyword>
<feature type="transmembrane region" description="Helical" evidence="8">
    <location>
        <begin position="108"/>
        <end position="126"/>
    </location>
</feature>
<dbReference type="EMBL" id="SIXI01000001">
    <property type="protein sequence ID" value="TBO34425.1"/>
    <property type="molecule type" value="Genomic_DNA"/>
</dbReference>
<feature type="transmembrane region" description="Helical" evidence="8">
    <location>
        <begin position="173"/>
        <end position="195"/>
    </location>
</feature>
<dbReference type="Gene3D" id="1.10.3430.10">
    <property type="entry name" value="Ammonium transporter AmtB like domains"/>
    <property type="match status" value="1"/>
</dbReference>
<evidence type="ECO:0000256" key="6">
    <source>
        <dbReference type="ARBA" id="ARBA00023136"/>
    </source>
</evidence>
<proteinExistence type="inferred from homology"/>
<evidence type="ECO:0000256" key="9">
    <source>
        <dbReference type="SAM" id="SignalP"/>
    </source>
</evidence>
<evidence type="ECO:0000256" key="4">
    <source>
        <dbReference type="ARBA" id="ARBA00022692"/>
    </source>
</evidence>
<keyword evidence="4 8" id="KW-0812">Transmembrane</keyword>
<feature type="transmembrane region" description="Helical" evidence="8">
    <location>
        <begin position="464"/>
        <end position="486"/>
    </location>
</feature>
<dbReference type="PROSITE" id="PS01219">
    <property type="entry name" value="AMMONIUM_TRANSP"/>
    <property type="match status" value="1"/>
</dbReference>
<dbReference type="SUPFAM" id="SSF111352">
    <property type="entry name" value="Ammonium transporter"/>
    <property type="match status" value="1"/>
</dbReference>
<dbReference type="RefSeq" id="WP_130966375.1">
    <property type="nucleotide sequence ID" value="NZ_SIXI01000001.1"/>
</dbReference>
<feature type="transmembrane region" description="Helical" evidence="8">
    <location>
        <begin position="377"/>
        <end position="396"/>
    </location>
</feature>
<keyword evidence="3 8" id="KW-0813">Transport</keyword>
<keyword evidence="12" id="KW-1185">Reference proteome</keyword>
<feature type="transmembrane region" description="Helical" evidence="8">
    <location>
        <begin position="321"/>
        <end position="341"/>
    </location>
</feature>
<keyword evidence="9" id="KW-0732">Signal</keyword>
<evidence type="ECO:0000256" key="7">
    <source>
        <dbReference type="ARBA" id="ARBA00023177"/>
    </source>
</evidence>
<evidence type="ECO:0000259" key="10">
    <source>
        <dbReference type="Pfam" id="PF00909"/>
    </source>
</evidence>
<dbReference type="PANTHER" id="PTHR43029">
    <property type="entry name" value="AMMONIUM TRANSPORTER MEP2"/>
    <property type="match status" value="1"/>
</dbReference>
<feature type="transmembrane region" description="Helical" evidence="8">
    <location>
        <begin position="353"/>
        <end position="371"/>
    </location>
</feature>
<evidence type="ECO:0000256" key="1">
    <source>
        <dbReference type="ARBA" id="ARBA00004141"/>
    </source>
</evidence>
<dbReference type="GO" id="GO:0005886">
    <property type="term" value="C:plasma membrane"/>
    <property type="evidence" value="ECO:0007669"/>
    <property type="project" value="UniProtKB-SubCell"/>
</dbReference>
<evidence type="ECO:0000256" key="5">
    <source>
        <dbReference type="ARBA" id="ARBA00022989"/>
    </source>
</evidence>
<dbReference type="InterPro" id="IPR024041">
    <property type="entry name" value="NH4_transpt_AmtB-like_dom"/>
</dbReference>
<dbReference type="Pfam" id="PF00909">
    <property type="entry name" value="Ammonium_transp"/>
    <property type="match status" value="1"/>
</dbReference>
<sequence>MRKLIASLALGLAAFGLFGTAQAQDAAASAAAVASAAVEAASAVATAAPAQEAASAAAEAAPAAAAPTPNKGDTTWMMVSTLLVILMTLPGLALFYGGLVRSKNMLSVLMQVMVTFSLIVVLWFVYGYSLAFTEGNAFIGGLDRVMMKGVWDNAAGTFANAATFSKGVVIPEIVFAAFQATFAGITCCLIVGAFAERIKFSAVLAFMVLWFTFSYTPIAHMVWFWMGPDAYSSADVAAEMTSKAGLIWQHGALDFAGGTVVHINAAVAGLVGAYMVGKRVGYGKEAFTPHSLTLTMVGASLLWVGWFGFNAGSALEANGFAALAFINTFAATAAAVLGWILGEALLKGKASMLGAASGAVAGLVAITPAAGNVGIGGALIIGLLAGLICLWGVTGLKKLLGADDSLDVFGVHGVGGILGALLTGVFNSPNLGGPSLVADWTTVAMVSAADYSIASQVWIQLKGVLITIVWSAVVAAISFKIVDLVIGLRVPEEEEREGLDITSHGETAYHK</sequence>
<feature type="domain" description="Ammonium transporter AmtB-like" evidence="10">
    <location>
        <begin position="76"/>
        <end position="509"/>
    </location>
</feature>
<comment type="subcellular location">
    <subcellularLocation>
        <location evidence="8">Cell membrane</location>
        <topology evidence="8">Multi-pass membrane protein</topology>
    </subcellularLocation>
    <subcellularLocation>
        <location evidence="1">Membrane</location>
        <topology evidence="1">Multi-pass membrane protein</topology>
    </subcellularLocation>
</comment>
<protein>
    <recommendedName>
        <fullName evidence="8">Ammonium transporter</fullName>
    </recommendedName>
</protein>
<name>A0A4Q9H5A5_9BURK</name>
<keyword evidence="6 8" id="KW-0472">Membrane</keyword>